<dbReference type="InterPro" id="IPR058532">
    <property type="entry name" value="YjbR/MT2646/Rv2570-like"/>
</dbReference>
<dbReference type="AlphaFoldDB" id="A0A1H1W2N2"/>
<keyword evidence="1" id="KW-0238">DNA-binding</keyword>
<reference evidence="2" key="1">
    <citation type="submission" date="2016-10" db="EMBL/GenBank/DDBJ databases">
        <authorList>
            <person name="Varghese N."/>
            <person name="Submissions S."/>
        </authorList>
    </citation>
    <scope>NUCLEOTIDE SEQUENCE [LARGE SCALE GENOMIC DNA]</scope>
    <source>
        <strain evidence="2">JCM 14963</strain>
    </source>
</reference>
<dbReference type="PANTHER" id="PTHR35145:SF1">
    <property type="entry name" value="CYTOPLASMIC PROTEIN"/>
    <property type="match status" value="1"/>
</dbReference>
<organism evidence="1 2">
    <name type="scientific">Halopseudomonas sabulinigri</name>
    <dbReference type="NCBI Taxonomy" id="472181"/>
    <lineage>
        <taxon>Bacteria</taxon>
        <taxon>Pseudomonadati</taxon>
        <taxon>Pseudomonadota</taxon>
        <taxon>Gammaproteobacteria</taxon>
        <taxon>Pseudomonadales</taxon>
        <taxon>Pseudomonadaceae</taxon>
        <taxon>Halopseudomonas</taxon>
    </lineage>
</organism>
<dbReference type="Gene3D" id="3.90.1150.30">
    <property type="match status" value="1"/>
</dbReference>
<proteinExistence type="predicted"/>
<dbReference type="SUPFAM" id="SSF142906">
    <property type="entry name" value="YjbR-like"/>
    <property type="match status" value="1"/>
</dbReference>
<protein>
    <submittedName>
        <fullName evidence="1">Predicted DNA-binding protein, MmcQ/YjbR family</fullName>
    </submittedName>
</protein>
<sequence>MDLRSYLLSKPEAEEDFPFGPEPAVFKVQGKLFALVMQREGALCVNLKCDPQQAIGLRDLFPAVTPGYHMNKRHWNTVRNDGSIPVGELQRMIDHSYALVVKGLSRPQRLGLEARHGKALIYAGQGGEHDG</sequence>
<dbReference type="InterPro" id="IPR007351">
    <property type="entry name" value="YjbR"/>
</dbReference>
<dbReference type="EMBL" id="LT629763">
    <property type="protein sequence ID" value="SDS91333.1"/>
    <property type="molecule type" value="Genomic_DNA"/>
</dbReference>
<dbReference type="InterPro" id="IPR038056">
    <property type="entry name" value="YjbR-like_sf"/>
</dbReference>
<dbReference type="STRING" id="472181.SAMN05216271_3079"/>
<evidence type="ECO:0000313" key="1">
    <source>
        <dbReference type="EMBL" id="SDS91333.1"/>
    </source>
</evidence>
<dbReference type="GO" id="GO:0003677">
    <property type="term" value="F:DNA binding"/>
    <property type="evidence" value="ECO:0007669"/>
    <property type="project" value="UniProtKB-KW"/>
</dbReference>
<dbReference type="Pfam" id="PF04237">
    <property type="entry name" value="YjbR"/>
    <property type="match status" value="1"/>
</dbReference>
<dbReference type="Proteomes" id="UP000243413">
    <property type="component" value="Chromosome I"/>
</dbReference>
<dbReference type="RefSeq" id="WP_092287726.1">
    <property type="nucleotide sequence ID" value="NZ_LT629763.1"/>
</dbReference>
<dbReference type="PANTHER" id="PTHR35145">
    <property type="entry name" value="CYTOPLASMIC PROTEIN-RELATED"/>
    <property type="match status" value="1"/>
</dbReference>
<evidence type="ECO:0000313" key="2">
    <source>
        <dbReference type="Proteomes" id="UP000243413"/>
    </source>
</evidence>
<dbReference type="OrthoDB" id="3194910at2"/>
<gene>
    <name evidence="1" type="ORF">SAMN05216271_3079</name>
</gene>
<name>A0A1H1W2N2_9GAMM</name>
<accession>A0A1H1W2N2</accession>